<evidence type="ECO:0000313" key="1">
    <source>
        <dbReference type="EMBL" id="KOF12615.1"/>
    </source>
</evidence>
<dbReference type="Proteomes" id="UP000037425">
    <property type="component" value="Unassembled WGS sequence"/>
</dbReference>
<dbReference type="EMBL" id="LGAP01000048">
    <property type="protein sequence ID" value="KOF12615.1"/>
    <property type="molecule type" value="Genomic_DNA"/>
</dbReference>
<evidence type="ECO:0000313" key="2">
    <source>
        <dbReference type="Proteomes" id="UP000037425"/>
    </source>
</evidence>
<proteinExistence type="predicted"/>
<name>A0A0L8BDH8_ENSAD</name>
<organism evidence="1 2">
    <name type="scientific">Ensifer adhaerens</name>
    <name type="common">Sinorhizobium morelense</name>
    <dbReference type="NCBI Taxonomy" id="106592"/>
    <lineage>
        <taxon>Bacteria</taxon>
        <taxon>Pseudomonadati</taxon>
        <taxon>Pseudomonadota</taxon>
        <taxon>Alphaproteobacteria</taxon>
        <taxon>Hyphomicrobiales</taxon>
        <taxon>Rhizobiaceae</taxon>
        <taxon>Sinorhizobium/Ensifer group</taxon>
        <taxon>Ensifer</taxon>
    </lineage>
</organism>
<sequence>MALTDLQRNIMASIARNRSDSSYMAGGVVLNMNWPRVSDDIDIFHDSDSEIGSAAQRDIETLKNDGFLVTIDVNVYGCVEAQVFRDGDSTLIQWMSETKSRFFPLIRDEEWGARLHPADLAVNKVIAASTRTKARDYVDLLTIDSNLCPLGAIVMAASGKPPNYSPVRSIDEIRRKGLSIRGEDYSSVRGLPGGWTAAGIRENLVAMLDRAESYVRNAPLDLVGILVVDENGIPAETYRLDANGLVYRRATSEPEVVPDLPEASLGWDR</sequence>
<dbReference type="AlphaFoldDB" id="A0A0L8BDH8"/>
<dbReference type="OrthoDB" id="182382at2"/>
<accession>A0A0L8BDH8</accession>
<gene>
    <name evidence="1" type="ORF">AC244_33345</name>
</gene>
<dbReference type="RefSeq" id="WP_053253097.1">
    <property type="nucleotide sequence ID" value="NZ_LGAP01000048.1"/>
</dbReference>
<protein>
    <submittedName>
        <fullName evidence="1">Uncharacterized protein</fullName>
    </submittedName>
</protein>
<dbReference type="PATRIC" id="fig|106592.7.peg.6155"/>
<reference evidence="2" key="1">
    <citation type="submission" date="2015-07" db="EMBL/GenBank/DDBJ databases">
        <title>Whole genome sequence of an Ensifer adhaerens strain isolated from a cave pool in the Wind Cave National Park.</title>
        <authorList>
            <person name="Eng W.W.H."/>
            <person name="Gan H.M."/>
            <person name="Barton H.A."/>
            <person name="Savka M.A."/>
        </authorList>
    </citation>
    <scope>NUCLEOTIDE SEQUENCE [LARGE SCALE GENOMIC DNA]</scope>
    <source>
        <strain evidence="2">SD006</strain>
    </source>
</reference>
<comment type="caution">
    <text evidence="1">The sequence shown here is derived from an EMBL/GenBank/DDBJ whole genome shotgun (WGS) entry which is preliminary data.</text>
</comment>